<reference evidence="1" key="1">
    <citation type="journal article" date="2015" name="Nature">
        <title>Complex archaea that bridge the gap between prokaryotes and eukaryotes.</title>
        <authorList>
            <person name="Spang A."/>
            <person name="Saw J.H."/>
            <person name="Jorgensen S.L."/>
            <person name="Zaremba-Niedzwiedzka K."/>
            <person name="Martijn J."/>
            <person name="Lind A.E."/>
            <person name="van Eijk R."/>
            <person name="Schleper C."/>
            <person name="Guy L."/>
            <person name="Ettema T.J."/>
        </authorList>
    </citation>
    <scope>NUCLEOTIDE SEQUENCE</scope>
</reference>
<gene>
    <name evidence="1" type="ORF">LCGC14_2640330</name>
</gene>
<protein>
    <recommendedName>
        <fullName evidence="2">DUF1653 domain-containing protein</fullName>
    </recommendedName>
</protein>
<organism evidence="1">
    <name type="scientific">marine sediment metagenome</name>
    <dbReference type="NCBI Taxonomy" id="412755"/>
    <lineage>
        <taxon>unclassified sequences</taxon>
        <taxon>metagenomes</taxon>
        <taxon>ecological metagenomes</taxon>
    </lineage>
</organism>
<accession>A0A0F8ZXT7</accession>
<evidence type="ECO:0000313" key="1">
    <source>
        <dbReference type="EMBL" id="KKK98678.1"/>
    </source>
</evidence>
<evidence type="ECO:0008006" key="2">
    <source>
        <dbReference type="Google" id="ProtNLM"/>
    </source>
</evidence>
<comment type="caution">
    <text evidence="1">The sequence shown here is derived from an EMBL/GenBank/DDBJ whole genome shotgun (WGS) entry which is preliminary data.</text>
</comment>
<dbReference type="EMBL" id="LAZR01045520">
    <property type="protein sequence ID" value="KKK98678.1"/>
    <property type="molecule type" value="Genomic_DNA"/>
</dbReference>
<sequence length="72" mass="8618">MIQKKFFDEQHARTYLIGSIIRYKNKPIYIKDLQNTERGVERLKKYKIIYTLVGEDDNSILFFPKNLVSHTP</sequence>
<dbReference type="AlphaFoldDB" id="A0A0F8ZXT7"/>
<proteinExistence type="predicted"/>
<name>A0A0F8ZXT7_9ZZZZ</name>